<dbReference type="EMBL" id="AMYJ01000022">
    <property type="protein sequence ID" value="KIU73683.1"/>
    <property type="molecule type" value="Genomic_DNA"/>
</dbReference>
<proteinExistence type="predicted"/>
<evidence type="ECO:0000313" key="1">
    <source>
        <dbReference type="EMBL" id="KIU73683.1"/>
    </source>
</evidence>
<reference evidence="1 2" key="1">
    <citation type="journal article" date="2015" name="Sci. Rep.">
        <title>The expression and crystallization of Cry65Aa require two C-termini, revealing a novel evolutionary strategy of Bacillus thuringiensis Cry proteins.</title>
        <authorList>
            <person name="Peng D.H."/>
            <person name="Pang C.Y."/>
            <person name="Wu H."/>
            <person name="Huang Q."/>
            <person name="Zheng J.S."/>
            <person name="Sun M."/>
        </authorList>
    </citation>
    <scope>NUCLEOTIDE SEQUENCE [LARGE SCALE GENOMIC DNA]</scope>
    <source>
        <strain evidence="1 2">Sbt003</strain>
    </source>
</reference>
<dbReference type="Proteomes" id="UP000032407">
    <property type="component" value="Unassembled WGS sequence"/>
</dbReference>
<evidence type="ECO:0000313" key="2">
    <source>
        <dbReference type="Proteomes" id="UP000032407"/>
    </source>
</evidence>
<gene>
    <name evidence="1" type="ORF">C797_16695</name>
</gene>
<name>A0A9X0JYB3_BACTU</name>
<accession>A0A9X0JYB3</accession>
<organism evidence="1 2">
    <name type="scientific">Bacillus thuringiensis Sbt003</name>
    <dbReference type="NCBI Taxonomy" id="1235825"/>
    <lineage>
        <taxon>Bacteria</taxon>
        <taxon>Bacillati</taxon>
        <taxon>Bacillota</taxon>
        <taxon>Bacilli</taxon>
        <taxon>Bacillales</taxon>
        <taxon>Bacillaceae</taxon>
        <taxon>Bacillus</taxon>
        <taxon>Bacillus cereus group</taxon>
    </lineage>
</organism>
<dbReference type="AlphaFoldDB" id="A0A9X0JYB3"/>
<comment type="caution">
    <text evidence="1">The sequence shown here is derived from an EMBL/GenBank/DDBJ whole genome shotgun (WGS) entry which is preliminary data.</text>
</comment>
<protein>
    <submittedName>
        <fullName evidence="1">Acetamidase/formamidase family protein</fullName>
    </submittedName>
</protein>
<sequence>MGEDLHENTIKIVLIHNEHVLFSNELKILVNQIIGVIGTAPKEESISCGTHQLPVI</sequence>